<dbReference type="Proteomes" id="UP000315252">
    <property type="component" value="Unassembled WGS sequence"/>
</dbReference>
<name>A0A545TGJ7_9PROT</name>
<dbReference type="SMART" id="SM00530">
    <property type="entry name" value="HTH_XRE"/>
    <property type="match status" value="1"/>
</dbReference>
<dbReference type="InterPro" id="IPR001387">
    <property type="entry name" value="Cro/C1-type_HTH"/>
</dbReference>
<sequence>MASEKDAHIGRRLLQARVSKGLSQDDLGSMVGVSFQQIQKYEKGLNRIGSGRLWDLSVALGVPIAYFFEGLADRGKTATSASELADTRVTHSMVEVARAFGAIEDTNVKSSFLRLLKATSGKV</sequence>
<evidence type="ECO:0000313" key="3">
    <source>
        <dbReference type="Proteomes" id="UP000315252"/>
    </source>
</evidence>
<dbReference type="Gene3D" id="1.10.260.40">
    <property type="entry name" value="lambda repressor-like DNA-binding domains"/>
    <property type="match status" value="1"/>
</dbReference>
<dbReference type="CDD" id="cd00093">
    <property type="entry name" value="HTH_XRE"/>
    <property type="match status" value="1"/>
</dbReference>
<dbReference type="GO" id="GO:0003677">
    <property type="term" value="F:DNA binding"/>
    <property type="evidence" value="ECO:0007669"/>
    <property type="project" value="InterPro"/>
</dbReference>
<evidence type="ECO:0000313" key="2">
    <source>
        <dbReference type="EMBL" id="TQV76343.1"/>
    </source>
</evidence>
<accession>A0A545TGJ7</accession>
<organism evidence="2 3">
    <name type="scientific">Denitrobaculum tricleocarpae</name>
    <dbReference type="NCBI Taxonomy" id="2591009"/>
    <lineage>
        <taxon>Bacteria</taxon>
        <taxon>Pseudomonadati</taxon>
        <taxon>Pseudomonadota</taxon>
        <taxon>Alphaproteobacteria</taxon>
        <taxon>Rhodospirillales</taxon>
        <taxon>Rhodospirillaceae</taxon>
        <taxon>Denitrobaculum</taxon>
    </lineage>
</organism>
<dbReference type="RefSeq" id="WP_142898606.1">
    <property type="nucleotide sequence ID" value="NZ_ML660059.1"/>
</dbReference>
<dbReference type="SUPFAM" id="SSF47413">
    <property type="entry name" value="lambda repressor-like DNA-binding domains"/>
    <property type="match status" value="1"/>
</dbReference>
<proteinExistence type="predicted"/>
<dbReference type="PROSITE" id="PS50943">
    <property type="entry name" value="HTH_CROC1"/>
    <property type="match status" value="1"/>
</dbReference>
<dbReference type="EMBL" id="VHSH01000008">
    <property type="protein sequence ID" value="TQV76343.1"/>
    <property type="molecule type" value="Genomic_DNA"/>
</dbReference>
<dbReference type="InterPro" id="IPR010982">
    <property type="entry name" value="Lambda_DNA-bd_dom_sf"/>
</dbReference>
<gene>
    <name evidence="2" type="ORF">FKG95_22195</name>
</gene>
<comment type="caution">
    <text evidence="2">The sequence shown here is derived from an EMBL/GenBank/DDBJ whole genome shotgun (WGS) entry which is preliminary data.</text>
</comment>
<dbReference type="Pfam" id="PF01381">
    <property type="entry name" value="HTH_3"/>
    <property type="match status" value="1"/>
</dbReference>
<protein>
    <submittedName>
        <fullName evidence="2">Helix-turn-helix transcriptional regulator</fullName>
    </submittedName>
</protein>
<feature type="domain" description="HTH cro/C1-type" evidence="1">
    <location>
        <begin position="13"/>
        <end position="67"/>
    </location>
</feature>
<reference evidence="2 3" key="1">
    <citation type="submission" date="2019-06" db="EMBL/GenBank/DDBJ databases">
        <title>Whole genome sequence for Rhodospirillaceae sp. R148.</title>
        <authorList>
            <person name="Wang G."/>
        </authorList>
    </citation>
    <scope>NUCLEOTIDE SEQUENCE [LARGE SCALE GENOMIC DNA]</scope>
    <source>
        <strain evidence="2 3">R148</strain>
    </source>
</reference>
<dbReference type="OrthoDB" id="9797172at2"/>
<dbReference type="AlphaFoldDB" id="A0A545TGJ7"/>
<evidence type="ECO:0000259" key="1">
    <source>
        <dbReference type="PROSITE" id="PS50943"/>
    </source>
</evidence>
<keyword evidence="3" id="KW-1185">Reference proteome</keyword>